<name>A0A7G7G302_9BACT</name>
<dbReference type="RefSeq" id="WP_185272310.1">
    <property type="nucleotide sequence ID" value="NZ_CP055156.1"/>
</dbReference>
<evidence type="ECO:0000256" key="5">
    <source>
        <dbReference type="ARBA" id="ARBA00023136"/>
    </source>
</evidence>
<proteinExistence type="predicted"/>
<dbReference type="Pfam" id="PF01545">
    <property type="entry name" value="Cation_efflux"/>
    <property type="match status" value="1"/>
</dbReference>
<keyword evidence="5 6" id="KW-0472">Membrane</keyword>
<keyword evidence="9" id="KW-1185">Reference proteome</keyword>
<dbReference type="Proteomes" id="UP000515237">
    <property type="component" value="Chromosome"/>
</dbReference>
<evidence type="ECO:0000256" key="1">
    <source>
        <dbReference type="ARBA" id="ARBA00004141"/>
    </source>
</evidence>
<dbReference type="GO" id="GO:0008324">
    <property type="term" value="F:monoatomic cation transmembrane transporter activity"/>
    <property type="evidence" value="ECO:0007669"/>
    <property type="project" value="InterPro"/>
</dbReference>
<keyword evidence="3 6" id="KW-0812">Transmembrane</keyword>
<evidence type="ECO:0000256" key="6">
    <source>
        <dbReference type="SAM" id="Phobius"/>
    </source>
</evidence>
<evidence type="ECO:0000256" key="3">
    <source>
        <dbReference type="ARBA" id="ARBA00022692"/>
    </source>
</evidence>
<protein>
    <submittedName>
        <fullName evidence="8">Cation transporter</fullName>
    </submittedName>
</protein>
<dbReference type="AlphaFoldDB" id="A0A7G7G302"/>
<evidence type="ECO:0000256" key="2">
    <source>
        <dbReference type="ARBA" id="ARBA00022448"/>
    </source>
</evidence>
<dbReference type="PANTHER" id="PTHR43840">
    <property type="entry name" value="MITOCHONDRIAL METAL TRANSPORTER 1-RELATED"/>
    <property type="match status" value="1"/>
</dbReference>
<dbReference type="GO" id="GO:0016020">
    <property type="term" value="C:membrane"/>
    <property type="evidence" value="ECO:0007669"/>
    <property type="project" value="UniProtKB-SubCell"/>
</dbReference>
<feature type="transmembrane region" description="Helical" evidence="6">
    <location>
        <begin position="85"/>
        <end position="108"/>
    </location>
</feature>
<reference evidence="8 9" key="1">
    <citation type="journal article" date="2018" name="Int. J. Syst. Evol. Microbiol.">
        <title>Adhaeribacter swui sp. nov., isolated from wet mud.</title>
        <authorList>
            <person name="Kim D.U."/>
            <person name="Kim K.W."/>
            <person name="Kang M.S."/>
            <person name="Kim J.Y."/>
            <person name="Jang J.H."/>
            <person name="Kim M.K."/>
        </authorList>
    </citation>
    <scope>NUCLEOTIDE SEQUENCE [LARGE SCALE GENOMIC DNA]</scope>
    <source>
        <strain evidence="8 9">KCTC 52873</strain>
    </source>
</reference>
<organism evidence="8 9">
    <name type="scientific">Adhaeribacter swui</name>
    <dbReference type="NCBI Taxonomy" id="2086471"/>
    <lineage>
        <taxon>Bacteria</taxon>
        <taxon>Pseudomonadati</taxon>
        <taxon>Bacteroidota</taxon>
        <taxon>Cytophagia</taxon>
        <taxon>Cytophagales</taxon>
        <taxon>Hymenobacteraceae</taxon>
        <taxon>Adhaeribacter</taxon>
    </lineage>
</organism>
<dbReference type="EMBL" id="CP055156">
    <property type="protein sequence ID" value="QNF31536.1"/>
    <property type="molecule type" value="Genomic_DNA"/>
</dbReference>
<dbReference type="Gene3D" id="1.20.1510.10">
    <property type="entry name" value="Cation efflux protein transmembrane domain"/>
    <property type="match status" value="1"/>
</dbReference>
<evidence type="ECO:0000259" key="7">
    <source>
        <dbReference type="Pfam" id="PF01545"/>
    </source>
</evidence>
<feature type="transmembrane region" description="Helical" evidence="6">
    <location>
        <begin position="179"/>
        <end position="199"/>
    </location>
</feature>
<feature type="transmembrane region" description="Helical" evidence="6">
    <location>
        <begin position="56"/>
        <end position="73"/>
    </location>
</feature>
<dbReference type="SUPFAM" id="SSF161111">
    <property type="entry name" value="Cation efflux protein transmembrane domain-like"/>
    <property type="match status" value="1"/>
</dbReference>
<feature type="domain" description="Cation efflux protein transmembrane" evidence="7">
    <location>
        <begin position="28"/>
        <end position="227"/>
    </location>
</feature>
<dbReference type="InterPro" id="IPR050291">
    <property type="entry name" value="CDF_Transporter"/>
</dbReference>
<sequence length="319" mass="36068">MKTVKTFEFPAELQPLYRKAKRLEWLTIAYLSVTVVVMYLTMGNSQAMKTAWYEDLLSLTPSVAFLVISRIFLKPANNEFPYGYHKVVSIAYLCSSLALFSVGIFLVIDSGLTLIKADRPTIGTTIIFGHQIWSGYLMIVALIWGTVPSIFLGKAKLPLAQKLHEKNLHTDAEMQKADWMTGVAAIVGILGIGWGFWWADAVAASLIALDVIHDGFKNLKQALFDLIDQIPKTVDNQKPDPIIKHIEEFLRQKSWIKDSAIRIREDGHIYFGEAFVVPAVTTNLTQHLEDTSREIENMHWHLHEFIITLVSQLPTSENK</sequence>
<dbReference type="InterPro" id="IPR027469">
    <property type="entry name" value="Cation_efflux_TMD_sf"/>
</dbReference>
<keyword evidence="2" id="KW-0813">Transport</keyword>
<accession>A0A7G7G302</accession>
<dbReference type="InterPro" id="IPR058533">
    <property type="entry name" value="Cation_efflux_TM"/>
</dbReference>
<dbReference type="KEGG" id="aswu:HUW51_01890"/>
<keyword evidence="4 6" id="KW-1133">Transmembrane helix</keyword>
<evidence type="ECO:0000313" key="9">
    <source>
        <dbReference type="Proteomes" id="UP000515237"/>
    </source>
</evidence>
<evidence type="ECO:0000313" key="8">
    <source>
        <dbReference type="EMBL" id="QNF31536.1"/>
    </source>
</evidence>
<comment type="subcellular location">
    <subcellularLocation>
        <location evidence="1">Membrane</location>
        <topology evidence="1">Multi-pass membrane protein</topology>
    </subcellularLocation>
</comment>
<gene>
    <name evidence="8" type="ORF">HUW51_01890</name>
</gene>
<evidence type="ECO:0000256" key="4">
    <source>
        <dbReference type="ARBA" id="ARBA00022989"/>
    </source>
</evidence>
<feature type="transmembrane region" description="Helical" evidence="6">
    <location>
        <begin position="128"/>
        <end position="152"/>
    </location>
</feature>
<dbReference type="PANTHER" id="PTHR43840:SF15">
    <property type="entry name" value="MITOCHONDRIAL METAL TRANSPORTER 1-RELATED"/>
    <property type="match status" value="1"/>
</dbReference>
<feature type="transmembrane region" description="Helical" evidence="6">
    <location>
        <begin position="23"/>
        <end position="41"/>
    </location>
</feature>